<dbReference type="OrthoDB" id="4025572at2759"/>
<sequence length="661" mass="74834">MFKRLNQRLTVSPLGLDEAIETSGTTSLLSKINMTIGYSGKCFERSFTAEQRYSWLGCTKGDQLDGETSLAGLATKYVTPSGNINISQVMVELQSRVALSQEESINHETQSMLWEWYDNHVALLFNLIRLYVMAELKESGGLKTTGTFPKYDDGHVQIDPNFRLLKPDEEISWSWPGGKESENYPRWTSTQSNLPEHNVPHIDLRALSRAEAIVVLLATSKWRRQSNFRIDFDYPKLADQLVYRYTRNIQELDDWISGKSERDFPLSDKRVIWSALRKYVVANNLYNQFYSAASVLSQLLLTVIPDSAEGQVWLTEIVEVGLPRFGSVRGWYPFLTNGEAALIQETALEDWAYLKANPGLLYSTAISVATLLPYGIAARNNNPRNRRQNIVLERDRNLIKQPETFVAACLSLASGLNIPLNGSENAYVFYPGITSENKVWALPCKFKQDAGYLREGDKLVVTGLPYIGSPYVCYPLDLTVTEAPTSGSFKIPKPLKWNQRGALYTALDAWKFAWTARICGYDVNIQIPKSAASYYKYYASNENSWTHILTNGIPNDIDAVQIISLSKRKYHFITIPDYTSSNVQADVDVDVNVSVLCKYFFIKGRRTPRFSNIVIQKDDLIRQIHPVSNESNGMWSSVQRADCGLMIGLRAPVFIPEEFRV</sequence>
<accession>A0A8X7NH78</accession>
<dbReference type="SUPFAM" id="SSF82856">
    <property type="entry name" value="L-A virus major coat protein"/>
    <property type="match status" value="1"/>
</dbReference>
<name>A0A8X7NH78_CANPA</name>
<proteinExistence type="predicted"/>
<evidence type="ECO:0000313" key="3">
    <source>
        <dbReference type="Proteomes" id="UP000590412"/>
    </source>
</evidence>
<dbReference type="InterPro" id="IPR036332">
    <property type="entry name" value="Major_coat_LA-virus_sf"/>
</dbReference>
<dbReference type="InterPro" id="IPR015302">
    <property type="entry name" value="Major_coat_LA-virus"/>
</dbReference>
<dbReference type="Pfam" id="PF09220">
    <property type="entry name" value="LA-virus_coat"/>
    <property type="match status" value="1"/>
</dbReference>
<dbReference type="Gene3D" id="3.90.1840.10">
    <property type="entry name" value="Major capsid protein"/>
    <property type="match status" value="1"/>
</dbReference>
<organism evidence="2 3">
    <name type="scientific">Candida parapsilosis</name>
    <name type="common">Yeast</name>
    <dbReference type="NCBI Taxonomy" id="5480"/>
    <lineage>
        <taxon>Eukaryota</taxon>
        <taxon>Fungi</taxon>
        <taxon>Dikarya</taxon>
        <taxon>Ascomycota</taxon>
        <taxon>Saccharomycotina</taxon>
        <taxon>Pichiomycetes</taxon>
        <taxon>Debaryomycetaceae</taxon>
        <taxon>Candida/Lodderomyces clade</taxon>
        <taxon>Candida</taxon>
    </lineage>
</organism>
<reference evidence="2" key="1">
    <citation type="submission" date="2020-03" db="EMBL/GenBank/DDBJ databases">
        <title>FDA dAtabase for Regulatory Grade micrObial Sequences (FDA-ARGOS): Supporting development and validation of Infectious Disease Dx tests.</title>
        <authorList>
            <person name="Campos J."/>
            <person name="Goldberg B."/>
            <person name="Tallon L."/>
            <person name="Sadzewicz L."/>
            <person name="Vavikolanu K."/>
            <person name="Mehta A."/>
            <person name="Aluvathingal J."/>
            <person name="Nadendla S."/>
            <person name="Nandy P."/>
            <person name="Geyer C."/>
            <person name="Yan Y."/>
            <person name="Sichtig H."/>
        </authorList>
    </citation>
    <scope>NUCLEOTIDE SEQUENCE [LARGE SCALE GENOMIC DNA]</scope>
    <source>
        <strain evidence="2">FDAARGOS_652</strain>
    </source>
</reference>
<dbReference type="Proteomes" id="UP000590412">
    <property type="component" value="Unassembled WGS sequence"/>
</dbReference>
<feature type="domain" description="Major coat protein L-A virus" evidence="1">
    <location>
        <begin position="22"/>
        <end position="433"/>
    </location>
</feature>
<comment type="caution">
    <text evidence="2">The sequence shown here is derived from an EMBL/GenBank/DDBJ whole genome shotgun (WGS) entry which is preliminary data.</text>
</comment>
<protein>
    <submittedName>
        <fullName evidence="2">L-A virus, major coat family protein</fullName>
    </submittedName>
</protein>
<gene>
    <name evidence="2" type="ORF">FOB60_005575</name>
</gene>
<evidence type="ECO:0000259" key="1">
    <source>
        <dbReference type="Pfam" id="PF09220"/>
    </source>
</evidence>
<evidence type="ECO:0000313" key="2">
    <source>
        <dbReference type="EMBL" id="KAF6042821.1"/>
    </source>
</evidence>
<dbReference type="EMBL" id="JABWAB010000013">
    <property type="protein sequence ID" value="KAF6042821.1"/>
    <property type="molecule type" value="Genomic_DNA"/>
</dbReference>
<dbReference type="AlphaFoldDB" id="A0A8X7NH78"/>